<gene>
    <name evidence="2" type="ORF">LVJ82_07300</name>
</gene>
<keyword evidence="1" id="KW-0472">Membrane</keyword>
<feature type="transmembrane region" description="Helical" evidence="1">
    <location>
        <begin position="79"/>
        <end position="101"/>
    </location>
</feature>
<dbReference type="EMBL" id="CP091511">
    <property type="protein sequence ID" value="UOO90765.1"/>
    <property type="molecule type" value="Genomic_DNA"/>
</dbReference>
<evidence type="ECO:0000313" key="3">
    <source>
        <dbReference type="Proteomes" id="UP000832011"/>
    </source>
</evidence>
<dbReference type="Proteomes" id="UP000832011">
    <property type="component" value="Chromosome"/>
</dbReference>
<accession>A0ABY4E7A2</accession>
<keyword evidence="3" id="KW-1185">Reference proteome</keyword>
<keyword evidence="1" id="KW-0812">Transmembrane</keyword>
<keyword evidence="1" id="KW-1133">Transmembrane helix</keyword>
<dbReference type="RefSeq" id="WP_058305089.1">
    <property type="nucleotide sequence ID" value="NZ_CABKVG010000005.1"/>
</dbReference>
<name>A0ABY4E7A2_9NEIS</name>
<protein>
    <recommendedName>
        <fullName evidence="4">Transmembrane protein</fullName>
    </recommendedName>
</protein>
<feature type="transmembrane region" description="Helical" evidence="1">
    <location>
        <begin position="42"/>
        <end position="67"/>
    </location>
</feature>
<proteinExistence type="predicted"/>
<sequence length="115" mass="12665">MGWSDMVLTLQVVLLFCPSLLALVVWLVLALKKTAIPQRKPFYFGMALHGLSVLLAVGSVELMTYLAKDCTGCYSGIQLIILVPLLWLLFIVGAVLNVVGLRTPRAGHTTKLRKR</sequence>
<evidence type="ECO:0000313" key="2">
    <source>
        <dbReference type="EMBL" id="UOO90765.1"/>
    </source>
</evidence>
<evidence type="ECO:0008006" key="4">
    <source>
        <dbReference type="Google" id="ProtNLM"/>
    </source>
</evidence>
<reference evidence="2 3" key="1">
    <citation type="journal article" date="2022" name="Res Sq">
        <title>Evolution of multicellular longitudinally dividing oral cavity symbionts (Neisseriaceae).</title>
        <authorList>
            <person name="Nyongesa S."/>
            <person name="Weber P."/>
            <person name="Bernet E."/>
            <person name="Pullido F."/>
            <person name="Nieckarz M."/>
            <person name="Delaby M."/>
            <person name="Nieves C."/>
            <person name="Viehboeck T."/>
            <person name="Krause N."/>
            <person name="Rivera-Millot A."/>
            <person name="Nakamura A."/>
            <person name="Vischer N."/>
            <person name="VanNieuwenhze M."/>
            <person name="Brun Y."/>
            <person name="Cava F."/>
            <person name="Bulgheresi S."/>
            <person name="Veyrier F."/>
        </authorList>
    </citation>
    <scope>NUCLEOTIDE SEQUENCE [LARGE SCALE GENOMIC DNA]</scope>
    <source>
        <strain evidence="2 3">SN4</strain>
    </source>
</reference>
<organism evidence="2 3">
    <name type="scientific">Vitreoscilla massiliensis</name>
    <dbReference type="NCBI Taxonomy" id="1689272"/>
    <lineage>
        <taxon>Bacteria</taxon>
        <taxon>Pseudomonadati</taxon>
        <taxon>Pseudomonadota</taxon>
        <taxon>Betaproteobacteria</taxon>
        <taxon>Neisseriales</taxon>
        <taxon>Neisseriaceae</taxon>
        <taxon>Vitreoscilla</taxon>
    </lineage>
</organism>
<evidence type="ECO:0000256" key="1">
    <source>
        <dbReference type="SAM" id="Phobius"/>
    </source>
</evidence>
<feature type="transmembrane region" description="Helical" evidence="1">
    <location>
        <begin position="6"/>
        <end position="30"/>
    </location>
</feature>